<organism evidence="2 3">
    <name type="scientific">Bifidobacterium vansinderenii</name>
    <dbReference type="NCBI Taxonomy" id="1984871"/>
    <lineage>
        <taxon>Bacteria</taxon>
        <taxon>Bacillati</taxon>
        <taxon>Actinomycetota</taxon>
        <taxon>Actinomycetes</taxon>
        <taxon>Bifidobacteriales</taxon>
        <taxon>Bifidobacteriaceae</taxon>
        <taxon>Bifidobacterium</taxon>
    </lineage>
</organism>
<sequence>MIPITPGMSYERMSDTALAANPQLTIELAILPGDIAGVCCPSLDTILIDQRQTDTRKRCALAHELVHYRHGDDTTSGWAGAKAEHRCRRQTALLLVNPAEYAIAEAMYDGDVYRIAAELDVTTQIIHDWQHILREATAQTEQFV</sequence>
<feature type="domain" description="IrrE N-terminal-like" evidence="1">
    <location>
        <begin position="43"/>
        <end position="126"/>
    </location>
</feature>
<dbReference type="InterPro" id="IPR010359">
    <property type="entry name" value="IrrE_HExxH"/>
</dbReference>
<name>A0A229W188_9BIFI</name>
<protein>
    <recommendedName>
        <fullName evidence="1">IrrE N-terminal-like domain-containing protein</fullName>
    </recommendedName>
</protein>
<evidence type="ECO:0000313" key="3">
    <source>
        <dbReference type="Proteomes" id="UP000215433"/>
    </source>
</evidence>
<dbReference type="Pfam" id="PF06114">
    <property type="entry name" value="Peptidase_M78"/>
    <property type="match status" value="1"/>
</dbReference>
<dbReference type="AlphaFoldDB" id="A0A229W188"/>
<comment type="caution">
    <text evidence="2">The sequence shown here is derived from an EMBL/GenBank/DDBJ whole genome shotgun (WGS) entry which is preliminary data.</text>
</comment>
<reference evidence="2 3" key="1">
    <citation type="submission" date="2017-05" db="EMBL/GenBank/DDBJ databases">
        <title>Bifidobacterium vansinderenii sp. nov.</title>
        <authorList>
            <person name="Lugli G.A."/>
            <person name="Duranti S."/>
            <person name="Mangifesta M."/>
        </authorList>
    </citation>
    <scope>NUCLEOTIDE SEQUENCE [LARGE SCALE GENOMIC DNA]</scope>
    <source>
        <strain evidence="2 3">Tam10B</strain>
    </source>
</reference>
<evidence type="ECO:0000259" key="1">
    <source>
        <dbReference type="Pfam" id="PF06114"/>
    </source>
</evidence>
<keyword evidence="3" id="KW-1185">Reference proteome</keyword>
<gene>
    <name evidence="2" type="ORF">Tam10B_0061</name>
</gene>
<evidence type="ECO:0000313" key="2">
    <source>
        <dbReference type="EMBL" id="OXN01618.1"/>
    </source>
</evidence>
<dbReference type="Gene3D" id="1.10.10.2910">
    <property type="match status" value="1"/>
</dbReference>
<accession>A0A229W188</accession>
<proteinExistence type="predicted"/>
<dbReference type="OrthoDB" id="4727201at2"/>
<dbReference type="RefSeq" id="WP_093959387.1">
    <property type="nucleotide sequence ID" value="NZ_NEWD01000002.1"/>
</dbReference>
<dbReference type="Proteomes" id="UP000215433">
    <property type="component" value="Unassembled WGS sequence"/>
</dbReference>
<dbReference type="EMBL" id="NEWD01000002">
    <property type="protein sequence ID" value="OXN01618.1"/>
    <property type="molecule type" value="Genomic_DNA"/>
</dbReference>